<protein>
    <submittedName>
        <fullName evidence="3">Uncharacterized protein</fullName>
    </submittedName>
</protein>
<name>A9P1B7_PICSI</name>
<accession>A9P1B7</accession>
<organism evidence="3">
    <name type="scientific">Picea sitchensis</name>
    <name type="common">Sitka spruce</name>
    <name type="synonym">Pinus sitchensis</name>
    <dbReference type="NCBI Taxonomy" id="3332"/>
    <lineage>
        <taxon>Eukaryota</taxon>
        <taxon>Viridiplantae</taxon>
        <taxon>Streptophyta</taxon>
        <taxon>Embryophyta</taxon>
        <taxon>Tracheophyta</taxon>
        <taxon>Spermatophyta</taxon>
        <taxon>Pinopsida</taxon>
        <taxon>Pinidae</taxon>
        <taxon>Conifers I</taxon>
        <taxon>Pinales</taxon>
        <taxon>Pinaceae</taxon>
        <taxon>Picea</taxon>
    </lineage>
</organism>
<keyword evidence="2" id="KW-0812">Transmembrane</keyword>
<dbReference type="GO" id="GO:0005739">
    <property type="term" value="C:mitochondrion"/>
    <property type="evidence" value="ECO:0007669"/>
    <property type="project" value="InterPro"/>
</dbReference>
<evidence type="ECO:0000256" key="1">
    <source>
        <dbReference type="SAM" id="MobiDB-lite"/>
    </source>
</evidence>
<dbReference type="InterPro" id="IPR018625">
    <property type="entry name" value="Pet100"/>
</dbReference>
<feature type="transmembrane region" description="Helical" evidence="2">
    <location>
        <begin position="13"/>
        <end position="31"/>
    </location>
</feature>
<dbReference type="Pfam" id="PF09803">
    <property type="entry name" value="Pet100"/>
    <property type="match status" value="1"/>
</dbReference>
<keyword evidence="2" id="KW-0472">Membrane</keyword>
<evidence type="ECO:0000313" key="3">
    <source>
        <dbReference type="EMBL" id="ABK26678.1"/>
    </source>
</evidence>
<dbReference type="PANTHER" id="PTHR35700">
    <property type="entry name" value="OS07G0181800 PROTEIN"/>
    <property type="match status" value="1"/>
</dbReference>
<reference evidence="3" key="1">
    <citation type="journal article" date="2008" name="BMC Genomics">
        <title>A conifer genomics resource of 200,000 spruce (Picea spp.) ESTs and 6,464 high-quality, sequence-finished full-length cDNAs for Sitka spruce (Picea sitchensis).</title>
        <authorList>
            <person name="Ralph S.G."/>
            <person name="Chun H.J."/>
            <person name="Kolosova N."/>
            <person name="Cooper D."/>
            <person name="Oddy C."/>
            <person name="Ritland C.E."/>
            <person name="Kirkpatrick R."/>
            <person name="Moore R."/>
            <person name="Barber S."/>
            <person name="Holt R.A."/>
            <person name="Jones S.J."/>
            <person name="Marra M.A."/>
            <person name="Douglas C.J."/>
            <person name="Ritland K."/>
            <person name="Bohlmann J."/>
        </authorList>
    </citation>
    <scope>NUCLEOTIDE SEQUENCE</scope>
    <source>
        <tissue evidence="3">Bark</tissue>
    </source>
</reference>
<dbReference type="GO" id="GO:0033617">
    <property type="term" value="P:mitochondrial respiratory chain complex IV assembly"/>
    <property type="evidence" value="ECO:0007669"/>
    <property type="project" value="InterPro"/>
</dbReference>
<dbReference type="PANTHER" id="PTHR35700:SF1">
    <property type="entry name" value="OS07G0181800 PROTEIN"/>
    <property type="match status" value="1"/>
</dbReference>
<feature type="region of interest" description="Disordered" evidence="1">
    <location>
        <begin position="51"/>
        <end position="72"/>
    </location>
</feature>
<dbReference type="AlphaFoldDB" id="A9P1B7"/>
<keyword evidence="2" id="KW-1133">Transmembrane helix</keyword>
<sequence>MSSLGPSKGILEVFKFGIYVGVPIFLMYAVANNTDNMQKLMGHRSYVVYPPEGPRPPSPEEIRELARKNKFH</sequence>
<proteinExistence type="evidence at transcript level"/>
<evidence type="ECO:0000256" key="2">
    <source>
        <dbReference type="SAM" id="Phobius"/>
    </source>
</evidence>
<feature type="compositionally biased region" description="Basic and acidic residues" evidence="1">
    <location>
        <begin position="58"/>
        <end position="72"/>
    </location>
</feature>
<dbReference type="EMBL" id="EF087436">
    <property type="protein sequence ID" value="ABK26678.1"/>
    <property type="molecule type" value="mRNA"/>
</dbReference>